<organism evidence="1 2">
    <name type="scientific">Nocardioides thalensis</name>
    <dbReference type="NCBI Taxonomy" id="1914755"/>
    <lineage>
        <taxon>Bacteria</taxon>
        <taxon>Bacillati</taxon>
        <taxon>Actinomycetota</taxon>
        <taxon>Actinomycetes</taxon>
        <taxon>Propionibacteriales</taxon>
        <taxon>Nocardioidaceae</taxon>
        <taxon>Nocardioides</taxon>
    </lineage>
</organism>
<dbReference type="InterPro" id="IPR019639">
    <property type="entry name" value="DUF2505"/>
</dbReference>
<keyword evidence="2" id="KW-1185">Reference proteome</keyword>
<evidence type="ECO:0000313" key="1">
    <source>
        <dbReference type="EMBL" id="NYJ03540.1"/>
    </source>
</evidence>
<sequence>MQLTRTFIYDAPAGQVLAMLRYPGFWDRVARATGATSSSTQVTEAGETIEVVTEQDQKVVGVPAFAKKFVGETTRAIIRQTWRGDAADYVIDTPGSPISITGSATVAESGRSTVVTYDLDVRCGVPIVGKKLEALVCDLTGKGLDTEHEVGADWLAGNV</sequence>
<proteinExistence type="predicted"/>
<comment type="caution">
    <text evidence="1">The sequence shown here is derived from an EMBL/GenBank/DDBJ whole genome shotgun (WGS) entry which is preliminary data.</text>
</comment>
<dbReference type="AlphaFoldDB" id="A0A853C647"/>
<evidence type="ECO:0000313" key="2">
    <source>
        <dbReference type="Proteomes" id="UP000530424"/>
    </source>
</evidence>
<dbReference type="RefSeq" id="WP_179669831.1">
    <property type="nucleotide sequence ID" value="NZ_JACCFP010000001.1"/>
</dbReference>
<dbReference type="SUPFAM" id="SSF55961">
    <property type="entry name" value="Bet v1-like"/>
    <property type="match status" value="1"/>
</dbReference>
<dbReference type="Proteomes" id="UP000530424">
    <property type="component" value="Unassembled WGS sequence"/>
</dbReference>
<reference evidence="1 2" key="1">
    <citation type="submission" date="2020-07" db="EMBL/GenBank/DDBJ databases">
        <title>Sequencing the genomes of 1000 actinobacteria strains.</title>
        <authorList>
            <person name="Klenk H.-P."/>
        </authorList>
    </citation>
    <scope>NUCLEOTIDE SEQUENCE [LARGE SCALE GENOMIC DNA]</scope>
    <source>
        <strain evidence="1 2">DSM 103833</strain>
    </source>
</reference>
<dbReference type="Pfam" id="PF10698">
    <property type="entry name" value="DUF2505"/>
    <property type="match status" value="1"/>
</dbReference>
<accession>A0A853C647</accession>
<name>A0A853C647_9ACTN</name>
<gene>
    <name evidence="1" type="ORF">HNR19_004238</name>
</gene>
<protein>
    <submittedName>
        <fullName evidence="1">Carbon monoxide dehydrogenase subunit G</fullName>
    </submittedName>
</protein>
<dbReference type="EMBL" id="JACCFP010000001">
    <property type="protein sequence ID" value="NYJ03540.1"/>
    <property type="molecule type" value="Genomic_DNA"/>
</dbReference>